<proteinExistence type="predicted"/>
<dbReference type="InterPro" id="IPR029063">
    <property type="entry name" value="SAM-dependent_MTases_sf"/>
</dbReference>
<dbReference type="RefSeq" id="WP_326076717.1">
    <property type="nucleotide sequence ID" value="NZ_JARLKY010000129.1"/>
</dbReference>
<dbReference type="GO" id="GO:0032259">
    <property type="term" value="P:methylation"/>
    <property type="evidence" value="ECO:0007669"/>
    <property type="project" value="UniProtKB-KW"/>
</dbReference>
<name>A0ABU6GII0_9BACL</name>
<dbReference type="SUPFAM" id="SSF53335">
    <property type="entry name" value="S-adenosyl-L-methionine-dependent methyltransferases"/>
    <property type="match status" value="1"/>
</dbReference>
<sequence>MTSCPICEAAESKMYHRYPSFNLMKCSGCEVIYRESLESVQQDQLIMDIYDEKWVAMRDQYAVNTLREHASFNTMLLDMFVQKKGKLLEIGSGTGEFLWLAREAGWEVTGVEPSAVACEYANERYSLALHNEIWHEFIFEQGESFDAIVFWHVLEHIPNPKSFMKQVKCLLNPEGRVLFSLPNLHSLTNAILGTASPILVEEDHLCHYAKEHIEQLMDLSGYEIISLFSREEPARLERDLRLNPAVQGYLTNMRETEKIKMMIGLQAGWHGHEIFGIVGHRHE</sequence>
<dbReference type="EMBL" id="JARLKY010000129">
    <property type="protein sequence ID" value="MEC0232528.1"/>
    <property type="molecule type" value="Genomic_DNA"/>
</dbReference>
<dbReference type="Pfam" id="PF13489">
    <property type="entry name" value="Methyltransf_23"/>
    <property type="match status" value="1"/>
</dbReference>
<dbReference type="CDD" id="cd02440">
    <property type="entry name" value="AdoMet_MTases"/>
    <property type="match status" value="1"/>
</dbReference>
<comment type="caution">
    <text evidence="1">The sequence shown here is derived from an EMBL/GenBank/DDBJ whole genome shotgun (WGS) entry which is preliminary data.</text>
</comment>
<keyword evidence="1" id="KW-0489">Methyltransferase</keyword>
<dbReference type="GO" id="GO:0008168">
    <property type="term" value="F:methyltransferase activity"/>
    <property type="evidence" value="ECO:0007669"/>
    <property type="project" value="UniProtKB-KW"/>
</dbReference>
<accession>A0ABU6GII0</accession>
<dbReference type="Proteomes" id="UP001338137">
    <property type="component" value="Unassembled WGS sequence"/>
</dbReference>
<keyword evidence="2" id="KW-1185">Reference proteome</keyword>
<protein>
    <submittedName>
        <fullName evidence="1">Class I SAM-dependent methyltransferase</fullName>
    </submittedName>
</protein>
<evidence type="ECO:0000313" key="2">
    <source>
        <dbReference type="Proteomes" id="UP001338137"/>
    </source>
</evidence>
<dbReference type="Gene3D" id="3.40.50.150">
    <property type="entry name" value="Vaccinia Virus protein VP39"/>
    <property type="match status" value="1"/>
</dbReference>
<reference evidence="1 2" key="1">
    <citation type="submission" date="2023-03" db="EMBL/GenBank/DDBJ databases">
        <title>Bacillus Genome Sequencing.</title>
        <authorList>
            <person name="Dunlap C."/>
        </authorList>
    </citation>
    <scope>NUCLEOTIDE SEQUENCE [LARGE SCALE GENOMIC DNA]</scope>
    <source>
        <strain evidence="1 2">BD-533</strain>
    </source>
</reference>
<organism evidence="1 2">
    <name type="scientific">Paenibacillus alba</name>
    <dbReference type="NCBI Taxonomy" id="1197127"/>
    <lineage>
        <taxon>Bacteria</taxon>
        <taxon>Bacillati</taxon>
        <taxon>Bacillota</taxon>
        <taxon>Bacilli</taxon>
        <taxon>Bacillales</taxon>
        <taxon>Paenibacillaceae</taxon>
        <taxon>Paenibacillus</taxon>
    </lineage>
</organism>
<dbReference type="PANTHER" id="PTHR43861">
    <property type="entry name" value="TRANS-ACONITATE 2-METHYLTRANSFERASE-RELATED"/>
    <property type="match status" value="1"/>
</dbReference>
<evidence type="ECO:0000313" key="1">
    <source>
        <dbReference type="EMBL" id="MEC0232528.1"/>
    </source>
</evidence>
<gene>
    <name evidence="1" type="ORF">P4I72_36045</name>
</gene>
<keyword evidence="1" id="KW-0808">Transferase</keyword>